<organism evidence="2 3">
    <name type="scientific">Aristolochia fimbriata</name>
    <name type="common">White veined hardy Dutchman's pipe vine</name>
    <dbReference type="NCBI Taxonomy" id="158543"/>
    <lineage>
        <taxon>Eukaryota</taxon>
        <taxon>Viridiplantae</taxon>
        <taxon>Streptophyta</taxon>
        <taxon>Embryophyta</taxon>
        <taxon>Tracheophyta</taxon>
        <taxon>Spermatophyta</taxon>
        <taxon>Magnoliopsida</taxon>
        <taxon>Magnoliidae</taxon>
        <taxon>Piperales</taxon>
        <taxon>Aristolochiaceae</taxon>
        <taxon>Aristolochia</taxon>
    </lineage>
</organism>
<reference evidence="2 3" key="1">
    <citation type="submission" date="2021-07" db="EMBL/GenBank/DDBJ databases">
        <title>The Aristolochia fimbriata genome: insights into angiosperm evolution, floral development and chemical biosynthesis.</title>
        <authorList>
            <person name="Jiao Y."/>
        </authorList>
    </citation>
    <scope>NUCLEOTIDE SEQUENCE [LARGE SCALE GENOMIC DNA]</scope>
    <source>
        <strain evidence="2">IBCAS-2021</strain>
        <tissue evidence="2">Leaf</tissue>
    </source>
</reference>
<evidence type="ECO:0000313" key="3">
    <source>
        <dbReference type="Proteomes" id="UP000825729"/>
    </source>
</evidence>
<dbReference type="Proteomes" id="UP000825729">
    <property type="component" value="Unassembled WGS sequence"/>
</dbReference>
<accession>A0AAV7DZA6</accession>
<protein>
    <submittedName>
        <fullName evidence="2">Uncharacterized protein</fullName>
    </submittedName>
</protein>
<keyword evidence="3" id="KW-1185">Reference proteome</keyword>
<dbReference type="AlphaFoldDB" id="A0AAV7DZA6"/>
<dbReference type="EMBL" id="JAINDJ010000008">
    <property type="protein sequence ID" value="KAG9440493.1"/>
    <property type="molecule type" value="Genomic_DNA"/>
</dbReference>
<comment type="caution">
    <text evidence="2">The sequence shown here is derived from an EMBL/GenBank/DDBJ whole genome shotgun (WGS) entry which is preliminary data.</text>
</comment>
<evidence type="ECO:0000256" key="1">
    <source>
        <dbReference type="SAM" id="MobiDB-lite"/>
    </source>
</evidence>
<feature type="region of interest" description="Disordered" evidence="1">
    <location>
        <begin position="1"/>
        <end position="40"/>
    </location>
</feature>
<gene>
    <name evidence="2" type="ORF">H6P81_020658</name>
</gene>
<sequence>MHPPRFTPHMREPPSNPSPSARLRSPNPSTTLSTRVLPPREMLPGPWMMWGSLLSSRRGDEAAASPSLTRERYRFVPSTNRGGLPPDSLSLQETSPAHVQNRRFRILLVLIRHRKYFCPHFTLLRPRSDGQVAGAHDASLTLTARIPDSVAVSSNRIRSRKIFSLCSGLWSESEPRPRLT</sequence>
<evidence type="ECO:0000313" key="2">
    <source>
        <dbReference type="EMBL" id="KAG9440493.1"/>
    </source>
</evidence>
<name>A0AAV7DZA6_ARIFI</name>
<proteinExistence type="predicted"/>